<keyword evidence="4" id="KW-1185">Reference proteome</keyword>
<organism evidence="3 4">
    <name type="scientific">Capsicum baccatum</name>
    <name type="common">Peruvian pepper</name>
    <dbReference type="NCBI Taxonomy" id="33114"/>
    <lineage>
        <taxon>Eukaryota</taxon>
        <taxon>Viridiplantae</taxon>
        <taxon>Streptophyta</taxon>
        <taxon>Embryophyta</taxon>
        <taxon>Tracheophyta</taxon>
        <taxon>Spermatophyta</taxon>
        <taxon>Magnoliopsida</taxon>
        <taxon>eudicotyledons</taxon>
        <taxon>Gunneridae</taxon>
        <taxon>Pentapetalae</taxon>
        <taxon>asterids</taxon>
        <taxon>lamiids</taxon>
        <taxon>Solanales</taxon>
        <taxon>Solanaceae</taxon>
        <taxon>Solanoideae</taxon>
        <taxon>Capsiceae</taxon>
        <taxon>Capsicum</taxon>
    </lineage>
</organism>
<dbReference type="Proteomes" id="UP000224567">
    <property type="component" value="Unassembled WGS sequence"/>
</dbReference>
<reference evidence="4" key="2">
    <citation type="journal article" date="2017" name="J. Anim. Genet.">
        <title>Multiple reference genome sequences of hot pepper reveal the massive evolution of plant disease resistance genes by retroduplication.</title>
        <authorList>
            <person name="Kim S."/>
            <person name="Park J."/>
            <person name="Yeom S.-I."/>
            <person name="Kim Y.-M."/>
            <person name="Seo E."/>
            <person name="Kim K.-T."/>
            <person name="Kim M.-S."/>
            <person name="Lee J.M."/>
            <person name="Cheong K."/>
            <person name="Shin H.-S."/>
            <person name="Kim S.-B."/>
            <person name="Han K."/>
            <person name="Lee J."/>
            <person name="Park M."/>
            <person name="Lee H.-A."/>
            <person name="Lee H.-Y."/>
            <person name="Lee Y."/>
            <person name="Oh S."/>
            <person name="Lee J.H."/>
            <person name="Choi E."/>
            <person name="Choi E."/>
            <person name="Lee S.E."/>
            <person name="Jeon J."/>
            <person name="Kim H."/>
            <person name="Choi G."/>
            <person name="Song H."/>
            <person name="Lee J."/>
            <person name="Lee S.-C."/>
            <person name="Kwon J.-K."/>
            <person name="Lee H.-Y."/>
            <person name="Koo N."/>
            <person name="Hong Y."/>
            <person name="Kim R.W."/>
            <person name="Kang W.-H."/>
            <person name="Huh J.H."/>
            <person name="Kang B.-C."/>
            <person name="Yang T.-J."/>
            <person name="Lee Y.-H."/>
            <person name="Bennetzen J.L."/>
            <person name="Choi D."/>
        </authorList>
    </citation>
    <scope>NUCLEOTIDE SEQUENCE [LARGE SCALE GENOMIC DNA]</scope>
    <source>
        <strain evidence="4">cv. PBC81</strain>
    </source>
</reference>
<keyword evidence="2" id="KW-0378">Hydrolase</keyword>
<dbReference type="Gene3D" id="3.90.79.10">
    <property type="entry name" value="Nucleoside Triphosphate Pyrophosphohydrolase"/>
    <property type="match status" value="1"/>
</dbReference>
<dbReference type="InterPro" id="IPR015797">
    <property type="entry name" value="NUDIX_hydrolase-like_dom_sf"/>
</dbReference>
<evidence type="ECO:0000256" key="1">
    <source>
        <dbReference type="ARBA" id="ARBA00022723"/>
    </source>
</evidence>
<dbReference type="PANTHER" id="PTHR12629">
    <property type="entry name" value="DIPHOSPHOINOSITOL POLYPHOSPHATE PHOSPHOHYDROLASE"/>
    <property type="match status" value="1"/>
</dbReference>
<dbReference type="AlphaFoldDB" id="A0A2G2X5J1"/>
<dbReference type="GO" id="GO:0016787">
    <property type="term" value="F:hydrolase activity"/>
    <property type="evidence" value="ECO:0007669"/>
    <property type="project" value="UniProtKB-KW"/>
</dbReference>
<evidence type="ECO:0000313" key="3">
    <source>
        <dbReference type="EMBL" id="PHT52741.1"/>
    </source>
</evidence>
<gene>
    <name evidence="3" type="ORF">CQW23_07203</name>
</gene>
<dbReference type="GO" id="GO:0046872">
    <property type="term" value="F:metal ion binding"/>
    <property type="evidence" value="ECO:0007669"/>
    <property type="project" value="UniProtKB-KW"/>
</dbReference>
<dbReference type="GO" id="GO:0005737">
    <property type="term" value="C:cytoplasm"/>
    <property type="evidence" value="ECO:0007669"/>
    <property type="project" value="TreeGrafter"/>
</dbReference>
<evidence type="ECO:0000256" key="2">
    <source>
        <dbReference type="ARBA" id="ARBA00022801"/>
    </source>
</evidence>
<dbReference type="EMBL" id="MLFT02000003">
    <property type="protein sequence ID" value="PHT52741.1"/>
    <property type="molecule type" value="Genomic_DNA"/>
</dbReference>
<sequence length="150" mass="17317">MVYVSGMLCQAIESEIVLSQGGWEKDETIEVATRHKTIEEVGFCGNIKVKLGTWYFENKIGDTTYEGHLFPLFVMEELDLWLVKDTRERSKTSVKDLLYILYTFSYTQRHCVTYPYLLTGIFIHSIADERAIRKKALPTRVDKKILGVVS</sequence>
<reference evidence="3 4" key="1">
    <citation type="journal article" date="2017" name="Genome Biol.">
        <title>New reference genome sequences of hot pepper reveal the massive evolution of plant disease-resistance genes by retroduplication.</title>
        <authorList>
            <person name="Kim S."/>
            <person name="Park J."/>
            <person name="Yeom S.I."/>
            <person name="Kim Y.M."/>
            <person name="Seo E."/>
            <person name="Kim K.T."/>
            <person name="Kim M.S."/>
            <person name="Lee J.M."/>
            <person name="Cheong K."/>
            <person name="Shin H.S."/>
            <person name="Kim S.B."/>
            <person name="Han K."/>
            <person name="Lee J."/>
            <person name="Park M."/>
            <person name="Lee H.A."/>
            <person name="Lee H.Y."/>
            <person name="Lee Y."/>
            <person name="Oh S."/>
            <person name="Lee J.H."/>
            <person name="Choi E."/>
            <person name="Choi E."/>
            <person name="Lee S.E."/>
            <person name="Jeon J."/>
            <person name="Kim H."/>
            <person name="Choi G."/>
            <person name="Song H."/>
            <person name="Lee J."/>
            <person name="Lee S.C."/>
            <person name="Kwon J.K."/>
            <person name="Lee H.Y."/>
            <person name="Koo N."/>
            <person name="Hong Y."/>
            <person name="Kim R.W."/>
            <person name="Kang W.H."/>
            <person name="Huh J.H."/>
            <person name="Kang B.C."/>
            <person name="Yang T.J."/>
            <person name="Lee Y.H."/>
            <person name="Bennetzen J.L."/>
            <person name="Choi D."/>
        </authorList>
    </citation>
    <scope>NUCLEOTIDE SEQUENCE [LARGE SCALE GENOMIC DNA]</scope>
    <source>
        <strain evidence="4">cv. PBC81</strain>
    </source>
</reference>
<comment type="caution">
    <text evidence="3">The sequence shown here is derived from an EMBL/GenBank/DDBJ whole genome shotgun (WGS) entry which is preliminary data.</text>
</comment>
<proteinExistence type="predicted"/>
<accession>A0A2G2X5J1</accession>
<dbReference type="GO" id="GO:0005634">
    <property type="term" value="C:nucleus"/>
    <property type="evidence" value="ECO:0007669"/>
    <property type="project" value="TreeGrafter"/>
</dbReference>
<dbReference type="STRING" id="33114.A0A2G2X5J1"/>
<protein>
    <submittedName>
        <fullName evidence="3">Uncharacterized protein</fullName>
    </submittedName>
</protein>
<keyword evidence="1" id="KW-0479">Metal-binding</keyword>
<evidence type="ECO:0000313" key="4">
    <source>
        <dbReference type="Proteomes" id="UP000224567"/>
    </source>
</evidence>
<dbReference type="PANTHER" id="PTHR12629:SF42">
    <property type="entry name" value="OS02G0734300 PROTEIN"/>
    <property type="match status" value="1"/>
</dbReference>
<dbReference type="SUPFAM" id="SSF55811">
    <property type="entry name" value="Nudix"/>
    <property type="match status" value="1"/>
</dbReference>
<name>A0A2G2X5J1_CAPBA</name>
<dbReference type="OrthoDB" id="2011998at2759"/>